<gene>
    <name evidence="2" type="ORF">BDY17DRAFT_297537</name>
</gene>
<dbReference type="RefSeq" id="XP_033590085.1">
    <property type="nucleotide sequence ID" value="XM_033733614.1"/>
</dbReference>
<reference evidence="2" key="1">
    <citation type="journal article" date="2020" name="Stud. Mycol.">
        <title>101 Dothideomycetes genomes: a test case for predicting lifestyles and emergence of pathogens.</title>
        <authorList>
            <person name="Haridas S."/>
            <person name="Albert R."/>
            <person name="Binder M."/>
            <person name="Bloem J."/>
            <person name="Labutti K."/>
            <person name="Salamov A."/>
            <person name="Andreopoulos B."/>
            <person name="Baker S."/>
            <person name="Barry K."/>
            <person name="Bills G."/>
            <person name="Bluhm B."/>
            <person name="Cannon C."/>
            <person name="Castanera R."/>
            <person name="Culley D."/>
            <person name="Daum C."/>
            <person name="Ezra D."/>
            <person name="Gonzalez J."/>
            <person name="Henrissat B."/>
            <person name="Kuo A."/>
            <person name="Liang C."/>
            <person name="Lipzen A."/>
            <person name="Lutzoni F."/>
            <person name="Magnuson J."/>
            <person name="Mondo S."/>
            <person name="Nolan M."/>
            <person name="Ohm R."/>
            <person name="Pangilinan J."/>
            <person name="Park H.-J."/>
            <person name="Ramirez L."/>
            <person name="Alfaro M."/>
            <person name="Sun H."/>
            <person name="Tritt A."/>
            <person name="Yoshinaga Y."/>
            <person name="Zwiers L.-H."/>
            <person name="Turgeon B."/>
            <person name="Goodwin S."/>
            <person name="Spatafora J."/>
            <person name="Crous P."/>
            <person name="Grigoriev I."/>
        </authorList>
    </citation>
    <scope>NUCLEOTIDE SEQUENCE</scope>
    <source>
        <strain evidence="2">CBS 113389</strain>
    </source>
</reference>
<dbReference type="GO" id="GO:0016787">
    <property type="term" value="F:hydrolase activity"/>
    <property type="evidence" value="ECO:0007669"/>
    <property type="project" value="UniProtKB-KW"/>
</dbReference>
<keyword evidence="2" id="KW-0378">Hydrolase</keyword>
<name>A0A6A6PUD3_9PEZI</name>
<dbReference type="PANTHER" id="PTHR43798">
    <property type="entry name" value="MONOACYLGLYCEROL LIPASE"/>
    <property type="match status" value="1"/>
</dbReference>
<dbReference type="PANTHER" id="PTHR43798:SF33">
    <property type="entry name" value="HYDROLASE, PUTATIVE (AFU_ORTHOLOGUE AFUA_2G14860)-RELATED"/>
    <property type="match status" value="1"/>
</dbReference>
<evidence type="ECO:0000313" key="3">
    <source>
        <dbReference type="Proteomes" id="UP000799767"/>
    </source>
</evidence>
<organism evidence="2 3">
    <name type="scientific">Neohortaea acidophila</name>
    <dbReference type="NCBI Taxonomy" id="245834"/>
    <lineage>
        <taxon>Eukaryota</taxon>
        <taxon>Fungi</taxon>
        <taxon>Dikarya</taxon>
        <taxon>Ascomycota</taxon>
        <taxon>Pezizomycotina</taxon>
        <taxon>Dothideomycetes</taxon>
        <taxon>Dothideomycetidae</taxon>
        <taxon>Mycosphaerellales</taxon>
        <taxon>Teratosphaeriaceae</taxon>
        <taxon>Neohortaea</taxon>
    </lineage>
</organism>
<dbReference type="InterPro" id="IPR000073">
    <property type="entry name" value="AB_hydrolase_1"/>
</dbReference>
<dbReference type="GO" id="GO:0016020">
    <property type="term" value="C:membrane"/>
    <property type="evidence" value="ECO:0007669"/>
    <property type="project" value="TreeGrafter"/>
</dbReference>
<feature type="domain" description="AB hydrolase-1" evidence="1">
    <location>
        <begin position="28"/>
        <end position="274"/>
    </location>
</feature>
<proteinExistence type="predicted"/>
<protein>
    <submittedName>
        <fullName evidence="2">Alpha/Beta hydrolase protein</fullName>
    </submittedName>
</protein>
<dbReference type="GeneID" id="54474616"/>
<dbReference type="AlphaFoldDB" id="A0A6A6PUD3"/>
<dbReference type="Gene3D" id="3.40.50.1820">
    <property type="entry name" value="alpha/beta hydrolase"/>
    <property type="match status" value="1"/>
</dbReference>
<dbReference type="InterPro" id="IPR029058">
    <property type="entry name" value="AB_hydrolase_fold"/>
</dbReference>
<dbReference type="EMBL" id="MU001635">
    <property type="protein sequence ID" value="KAF2483515.1"/>
    <property type="molecule type" value="Genomic_DNA"/>
</dbReference>
<sequence length="292" mass="32140">MALHTSGTVETGDGVSLAYDQWGDPSKPNIVLLSGWNQTAAQWRKQYSALSDHFHITTYDHRGHGESEKTDHGFRVSRLAADLDELLVQLNLRSVTLVGHSLGCAVIWCWCDLYPNRRSTINSLVFIDQVAVMLPRPHWTEVETKHYGCVFPNDEVPDAFFQALAGPDSRAVTSGFVASMFTSNASPDDVNFALEQNAIMDSKHAAALLHDHTRHDWRDVLPTINVPALVVGGAGSVQTPIAGCKWVAARIPGARFVEFSEEEGGSHCLFVENPTKFNAILKQFLETQAVSV</sequence>
<dbReference type="Proteomes" id="UP000799767">
    <property type="component" value="Unassembled WGS sequence"/>
</dbReference>
<evidence type="ECO:0000259" key="1">
    <source>
        <dbReference type="Pfam" id="PF00561"/>
    </source>
</evidence>
<dbReference type="SUPFAM" id="SSF53474">
    <property type="entry name" value="alpha/beta-Hydrolases"/>
    <property type="match status" value="1"/>
</dbReference>
<accession>A0A6A6PUD3</accession>
<dbReference type="InterPro" id="IPR050266">
    <property type="entry name" value="AB_hydrolase_sf"/>
</dbReference>
<evidence type="ECO:0000313" key="2">
    <source>
        <dbReference type="EMBL" id="KAF2483515.1"/>
    </source>
</evidence>
<keyword evidence="3" id="KW-1185">Reference proteome</keyword>
<dbReference type="OrthoDB" id="2498029at2759"/>
<dbReference type="Pfam" id="PF00561">
    <property type="entry name" value="Abhydrolase_1"/>
    <property type="match status" value="1"/>
</dbReference>